<name>A0A811BM40_9VIRU</name>
<proteinExistence type="predicted"/>
<reference evidence="2" key="1">
    <citation type="submission" date="2021-04" db="EMBL/GenBank/DDBJ databases">
        <title>Draft Genome Sequence of Pandoravirus japonicus, Isolated from the Sabaishi River of Niigata, Japan.</title>
        <authorList>
            <person name="Hosokawa N."/>
            <person name="Takahashi H."/>
            <person name="Aoki K."/>
            <person name="Takemura M."/>
        </authorList>
    </citation>
    <scope>NUCLEOTIDE SEQUENCE</scope>
</reference>
<dbReference type="Proteomes" id="UP001253637">
    <property type="component" value="Segment"/>
</dbReference>
<evidence type="ECO:0000313" key="3">
    <source>
        <dbReference type="Proteomes" id="UP001253637"/>
    </source>
</evidence>
<accession>A0A811BM40</accession>
<evidence type="ECO:0000313" key="2">
    <source>
        <dbReference type="EMBL" id="BCU03079.1"/>
    </source>
</evidence>
<dbReference type="EMBL" id="LC625835">
    <property type="protein sequence ID" value="BCU03079.1"/>
    <property type="molecule type" value="Genomic_DNA"/>
</dbReference>
<organism evidence="2 3">
    <name type="scientific">Pandoravirus japonicus</name>
    <dbReference type="NCBI Taxonomy" id="2823154"/>
    <lineage>
        <taxon>Viruses</taxon>
        <taxon>Pandoravirus</taxon>
    </lineage>
</organism>
<protein>
    <submittedName>
        <fullName evidence="2">Uncharacterized protein</fullName>
    </submittedName>
</protein>
<feature type="region of interest" description="Disordered" evidence="1">
    <location>
        <begin position="1"/>
        <end position="30"/>
    </location>
</feature>
<sequence length="79" mass="8497">MGAWGTSLGMARASNEEKKRCRTQTQQREKEASGFFCCGPRRKTQKRKTGCGWGGEATGATAKATGEACADDFFSAQRG</sequence>
<evidence type="ECO:0000256" key="1">
    <source>
        <dbReference type="SAM" id="MobiDB-lite"/>
    </source>
</evidence>